<keyword evidence="9" id="KW-0677">Repeat</keyword>
<evidence type="ECO:0000256" key="14">
    <source>
        <dbReference type="ARBA" id="ARBA00023163"/>
    </source>
</evidence>
<feature type="compositionally biased region" description="Polar residues" evidence="17">
    <location>
        <begin position="121"/>
        <end position="132"/>
    </location>
</feature>
<dbReference type="InterPro" id="IPR011011">
    <property type="entry name" value="Znf_FYVE_PHD"/>
</dbReference>
<feature type="compositionally biased region" description="Basic residues" evidence="17">
    <location>
        <begin position="149"/>
        <end position="158"/>
    </location>
</feature>
<dbReference type="GO" id="GO:0005694">
    <property type="term" value="C:chromosome"/>
    <property type="evidence" value="ECO:0007669"/>
    <property type="project" value="UniProtKB-SubCell"/>
</dbReference>
<dbReference type="InterPro" id="IPR013083">
    <property type="entry name" value="Znf_RING/FYVE/PHD"/>
</dbReference>
<dbReference type="GO" id="GO:0032259">
    <property type="term" value="P:methylation"/>
    <property type="evidence" value="ECO:0007669"/>
    <property type="project" value="UniProtKB-KW"/>
</dbReference>
<dbReference type="PROSITE" id="PS51215">
    <property type="entry name" value="AWS"/>
    <property type="match status" value="1"/>
</dbReference>
<keyword evidence="5" id="KW-0489">Methyltransferase</keyword>
<evidence type="ECO:0000256" key="6">
    <source>
        <dbReference type="ARBA" id="ARBA00022679"/>
    </source>
</evidence>
<evidence type="ECO:0000256" key="9">
    <source>
        <dbReference type="ARBA" id="ARBA00022737"/>
    </source>
</evidence>
<dbReference type="CDD" id="cd15567">
    <property type="entry name" value="PHD4_NSD"/>
    <property type="match status" value="1"/>
</dbReference>
<keyword evidence="12" id="KW-0156">Chromatin regulator</keyword>
<feature type="domain" description="PWWP" evidence="20">
    <location>
        <begin position="304"/>
        <end position="370"/>
    </location>
</feature>
<evidence type="ECO:0000256" key="10">
    <source>
        <dbReference type="ARBA" id="ARBA00022771"/>
    </source>
</evidence>
<feature type="compositionally biased region" description="Basic residues" evidence="17">
    <location>
        <begin position="1284"/>
        <end position="1294"/>
    </location>
</feature>
<evidence type="ECO:0000256" key="17">
    <source>
        <dbReference type="SAM" id="MobiDB-lite"/>
    </source>
</evidence>
<dbReference type="InterPro" id="IPR000313">
    <property type="entry name" value="PWWP_dom"/>
</dbReference>
<protein>
    <recommendedName>
        <fullName evidence="25">Histone-lysine N-methyltransferase NSD2</fullName>
    </recommendedName>
</protein>
<dbReference type="FunFam" id="3.30.40.10:FF:000025">
    <property type="entry name" value="Histone-lysine N-methyltransferase"/>
    <property type="match status" value="1"/>
</dbReference>
<keyword evidence="24" id="KW-1185">Reference proteome</keyword>
<feature type="compositionally biased region" description="Low complexity" evidence="17">
    <location>
        <begin position="177"/>
        <end position="189"/>
    </location>
</feature>
<dbReference type="SUPFAM" id="SSF82199">
    <property type="entry name" value="SET domain"/>
    <property type="match status" value="1"/>
</dbReference>
<dbReference type="Proteomes" id="UP000728032">
    <property type="component" value="Unassembled WGS sequence"/>
</dbReference>
<evidence type="ECO:0000256" key="1">
    <source>
        <dbReference type="ARBA" id="ARBA00004123"/>
    </source>
</evidence>
<dbReference type="SUPFAM" id="SSF63748">
    <property type="entry name" value="Tudor/PWWP/MBT"/>
    <property type="match status" value="2"/>
</dbReference>
<dbReference type="InterPro" id="IPR001214">
    <property type="entry name" value="SET_dom"/>
</dbReference>
<dbReference type="SUPFAM" id="SSF57903">
    <property type="entry name" value="FYVE/PHD zinc finger"/>
    <property type="match status" value="3"/>
</dbReference>
<evidence type="ECO:0000259" key="22">
    <source>
        <dbReference type="PROSITE" id="PS51215"/>
    </source>
</evidence>
<feature type="region of interest" description="Disordered" evidence="17">
    <location>
        <begin position="546"/>
        <end position="677"/>
    </location>
</feature>
<dbReference type="FunFam" id="2.170.270.10:FF:000002">
    <property type="entry name" value="Histone-lysine N-methyltransferase"/>
    <property type="match status" value="1"/>
</dbReference>
<dbReference type="Pfam" id="PF00855">
    <property type="entry name" value="PWWP"/>
    <property type="match status" value="2"/>
</dbReference>
<dbReference type="Pfam" id="PF17907">
    <property type="entry name" value="AWS"/>
    <property type="match status" value="1"/>
</dbReference>
<dbReference type="SMART" id="SM00249">
    <property type="entry name" value="PHD"/>
    <property type="match status" value="4"/>
</dbReference>
<evidence type="ECO:0000256" key="16">
    <source>
        <dbReference type="PROSITE-ProRule" id="PRU00146"/>
    </source>
</evidence>
<dbReference type="InterPro" id="IPR041306">
    <property type="entry name" value="C5HCH"/>
</dbReference>
<keyword evidence="8" id="KW-0479">Metal-binding</keyword>
<dbReference type="SMART" id="SM00570">
    <property type="entry name" value="AWS"/>
    <property type="match status" value="1"/>
</dbReference>
<dbReference type="SMART" id="SM00293">
    <property type="entry name" value="PWWP"/>
    <property type="match status" value="2"/>
</dbReference>
<feature type="compositionally biased region" description="Basic and acidic residues" evidence="17">
    <location>
        <begin position="579"/>
        <end position="589"/>
    </location>
</feature>
<dbReference type="Pfam" id="PF23004">
    <property type="entry name" value="PHDvar_NSD"/>
    <property type="match status" value="1"/>
</dbReference>
<dbReference type="SMART" id="SM00508">
    <property type="entry name" value="PostSET"/>
    <property type="match status" value="1"/>
</dbReference>
<feature type="domain" description="PHD-type" evidence="18">
    <location>
        <begin position="1302"/>
        <end position="1349"/>
    </location>
</feature>
<sequence>METTITVTSNDTKSAEESDEAIVKESGEQDLKDETIPPETNSEPPAPQTKFTQLVDLDSTVTSNVVSDLNHKSTDNEKSAENGLNENGVKEVNTLGELTANAEELPNGSVVTPKVTRSKRSSIQLTTNTPIESKSDDKPSEQNSEQRLTRSRYGRLQKAKTPNPEMITYDVKRRSSLKSSEASETSAAETPLKRETKTRGADKTKTDLNESTPGLRKSKRRTSESPLKSTKKRRSNKLDSVIDQIKSKSNDTETKTPTTSSKKKTNKESVPQKKCIELTGDSMSTIVDRHVLITIPPQEGEYSVGDLIWAKVSGYPWWPCMVSLDPITALYSKISGMSYKAGRVYHVQYFGPQALRGWTSVGQVMPFEGRDKYLEKVESMKESSPKAQTAKIAAKYAIKASLKKQWDQSVDEAEDAAKLATEERVRSLTFEYILSSKVNLRRKLENSFGEGMDSKRKKLNSSPEDIYDFDDDEASINVSQSTPGLMWRKRVQKGEFATYVDRHYKTVESENPGANPQEVNEMLQRRWDLLGDDLRALYTDRKFAPTNDSESLAVSTPKSVALNKPKSDSKPKSNRKSKRNSEKVSEKAASDGSDCEGNLVISESPVKKASPKKTPKPEPKSNGQPVKALNSVKKSEPKASQKKKTPKKPVVATPKSSKKSTEKTVKENGINEKTVANSDPSLVHFGIDYLDEFTSSEDTSSTSEPEAVDGVKICIDKFCVVCNDSEDADSLMTCQGSCLQMFHRKCSKYEGIDNQFKCTECQTGKHRCFVCKSADNKDEKEPQKCNDSKCGKYYHISCLEKGFPVKLSESKDSFICPLHFCLNCHIESQNDKEFRPSRRRLVKCISCPTAYHLGDYCIAAGTVQVSQNYVICPDHHEKRKKDRHVNVNYCFSCLTGGQLICCESCPSAFHTTCLDYSLDPDSNFYCTDCTSRKPLHYGDIVWVKLGFYRWWPGKVSHPKQVPDNVMKLPHGVGEFPVYFFGSHDYYWVHRGRVFLFMEGDNKAVVASGGGKKNNKSLLKTFKLATEEAAEHFKGWQESKVAIRRAMAANKPPPYTHIRSNKAVGLRVQITNSDESQISLCECKVKNDMSCNDENCINRALMVECDPKLCSAGDKCRNQRFKKREYSASKPFKTESAGWGLKAEEDIKKGQFVIEYVGELIDEEECERRLKAMGDNSQSNFYFLTIDKEKIIDAGPKGNLARFMNHSCQPNCETQKWMVNGATRVGLFAVCDIPTGTELTFNYNLDCRGNEKTKCICGSTNCSGFIGVRPKVDDNSRKSAPNGHPIKKKKKRNEKKHFSSMHDDECFTCGEGGDLVMCDRKGCPKSYHLECLKLGQTPKGKWECPRHFCDTCGKPATALCEYCPNSLCKEHAIPSKLTQLPDGRLLCSDHTNEDMTNGLMESQLNNTDNEVENLRNESIAEETPEQDKSSLVLDTSSDIISETIPKNESESQEPVLDL</sequence>
<feature type="compositionally biased region" description="Basic and acidic residues" evidence="17">
    <location>
        <begin position="69"/>
        <end position="80"/>
    </location>
</feature>
<feature type="compositionally biased region" description="Basic and acidic residues" evidence="17">
    <location>
        <begin position="245"/>
        <end position="254"/>
    </location>
</feature>
<comment type="subcellular location">
    <subcellularLocation>
        <location evidence="2">Chromosome</location>
    </subcellularLocation>
    <subcellularLocation>
        <location evidence="1">Nucleus</location>
    </subcellularLocation>
</comment>
<evidence type="ECO:0000256" key="7">
    <source>
        <dbReference type="ARBA" id="ARBA00022691"/>
    </source>
</evidence>
<dbReference type="PROSITE" id="PS01359">
    <property type="entry name" value="ZF_PHD_1"/>
    <property type="match status" value="2"/>
</dbReference>
<feature type="domain" description="PHD-type" evidence="18">
    <location>
        <begin position="887"/>
        <end position="932"/>
    </location>
</feature>
<accession>A0A7R9LDK2</accession>
<evidence type="ECO:0000256" key="15">
    <source>
        <dbReference type="ARBA" id="ARBA00023242"/>
    </source>
</evidence>
<dbReference type="PROSITE" id="PS50016">
    <property type="entry name" value="ZF_PHD_2"/>
    <property type="match status" value="2"/>
</dbReference>
<evidence type="ECO:0000256" key="12">
    <source>
        <dbReference type="ARBA" id="ARBA00022853"/>
    </source>
</evidence>
<dbReference type="InterPro" id="IPR046341">
    <property type="entry name" value="SET_dom_sf"/>
</dbReference>
<feature type="region of interest" description="Disordered" evidence="17">
    <location>
        <begin position="1"/>
        <end position="50"/>
    </location>
</feature>
<keyword evidence="15" id="KW-0539">Nucleus</keyword>
<dbReference type="InterPro" id="IPR055197">
    <property type="entry name" value="PHDvar_NSD"/>
</dbReference>
<dbReference type="Pfam" id="PF17982">
    <property type="entry name" value="C5HCH"/>
    <property type="match status" value="1"/>
</dbReference>
<dbReference type="SMART" id="SM00317">
    <property type="entry name" value="SET"/>
    <property type="match status" value="1"/>
</dbReference>
<organism evidence="23">
    <name type="scientific">Oppiella nova</name>
    <dbReference type="NCBI Taxonomy" id="334625"/>
    <lineage>
        <taxon>Eukaryota</taxon>
        <taxon>Metazoa</taxon>
        <taxon>Ecdysozoa</taxon>
        <taxon>Arthropoda</taxon>
        <taxon>Chelicerata</taxon>
        <taxon>Arachnida</taxon>
        <taxon>Acari</taxon>
        <taxon>Acariformes</taxon>
        <taxon>Sarcoptiformes</taxon>
        <taxon>Oribatida</taxon>
        <taxon>Brachypylina</taxon>
        <taxon>Oppioidea</taxon>
        <taxon>Oppiidae</taxon>
        <taxon>Oppiella</taxon>
    </lineage>
</organism>
<dbReference type="PROSITE" id="PS50868">
    <property type="entry name" value="POST_SET"/>
    <property type="match status" value="1"/>
</dbReference>
<dbReference type="GO" id="GO:0140938">
    <property type="term" value="F:histone H3 methyltransferase activity"/>
    <property type="evidence" value="ECO:0007669"/>
    <property type="project" value="UniProtKB-ARBA"/>
</dbReference>
<feature type="compositionally biased region" description="Polar residues" evidence="17">
    <location>
        <begin position="1"/>
        <end position="12"/>
    </location>
</feature>
<proteinExistence type="predicted"/>
<dbReference type="InterPro" id="IPR050777">
    <property type="entry name" value="SET2_Histone-Lys_MeTrsfase"/>
</dbReference>
<feature type="compositionally biased region" description="Basic and acidic residues" evidence="17">
    <location>
        <begin position="191"/>
        <end position="208"/>
    </location>
</feature>
<dbReference type="InterPro" id="IPR006560">
    <property type="entry name" value="AWS_dom"/>
</dbReference>
<reference evidence="23" key="1">
    <citation type="submission" date="2020-11" db="EMBL/GenBank/DDBJ databases">
        <authorList>
            <person name="Tran Van P."/>
        </authorList>
    </citation>
    <scope>NUCLEOTIDE SEQUENCE</scope>
</reference>
<feature type="region of interest" description="Disordered" evidence="17">
    <location>
        <begin position="62"/>
        <end position="273"/>
    </location>
</feature>
<evidence type="ECO:0000256" key="3">
    <source>
        <dbReference type="ARBA" id="ARBA00022454"/>
    </source>
</evidence>
<feature type="domain" description="AWS" evidence="22">
    <location>
        <begin position="1075"/>
        <end position="1124"/>
    </location>
</feature>
<evidence type="ECO:0000256" key="4">
    <source>
        <dbReference type="ARBA" id="ARBA00022553"/>
    </source>
</evidence>
<dbReference type="InterPro" id="IPR019787">
    <property type="entry name" value="Znf_PHD-finger"/>
</dbReference>
<dbReference type="SUPFAM" id="SSF47095">
    <property type="entry name" value="HMG-box"/>
    <property type="match status" value="1"/>
</dbReference>
<evidence type="ECO:0000256" key="2">
    <source>
        <dbReference type="ARBA" id="ARBA00004286"/>
    </source>
</evidence>
<dbReference type="InterPro" id="IPR001965">
    <property type="entry name" value="Znf_PHD"/>
</dbReference>
<dbReference type="OrthoDB" id="422362at2759"/>
<dbReference type="Gene3D" id="2.30.30.140">
    <property type="match status" value="2"/>
</dbReference>
<dbReference type="EMBL" id="OC915292">
    <property type="protein sequence ID" value="CAD7639718.1"/>
    <property type="molecule type" value="Genomic_DNA"/>
</dbReference>
<gene>
    <name evidence="23" type="ORF">ONB1V03_LOCUS2158</name>
</gene>
<dbReference type="Pfam" id="PF22908">
    <property type="entry name" value="PHD_NSD"/>
    <property type="match status" value="1"/>
</dbReference>
<dbReference type="PROSITE" id="PS50280">
    <property type="entry name" value="SET"/>
    <property type="match status" value="1"/>
</dbReference>
<feature type="region of interest" description="Disordered" evidence="17">
    <location>
        <begin position="1272"/>
        <end position="1295"/>
    </location>
</feature>
<dbReference type="CDD" id="cd20144">
    <property type="entry name" value="PWWP_NSD_rpt1"/>
    <property type="match status" value="1"/>
</dbReference>
<evidence type="ECO:0000313" key="24">
    <source>
        <dbReference type="Proteomes" id="UP000728032"/>
    </source>
</evidence>
<evidence type="ECO:0000259" key="20">
    <source>
        <dbReference type="PROSITE" id="PS50812"/>
    </source>
</evidence>
<dbReference type="InterPro" id="IPR036910">
    <property type="entry name" value="HMG_box_dom_sf"/>
</dbReference>
<evidence type="ECO:0000256" key="13">
    <source>
        <dbReference type="ARBA" id="ARBA00023015"/>
    </source>
</evidence>
<keyword evidence="6" id="KW-0808">Transferase</keyword>
<dbReference type="CDD" id="cd15565">
    <property type="entry name" value="PHD2_NSD"/>
    <property type="match status" value="1"/>
</dbReference>
<keyword evidence="3" id="KW-0158">Chromosome</keyword>
<dbReference type="GO" id="GO:0005634">
    <property type="term" value="C:nucleus"/>
    <property type="evidence" value="ECO:0007669"/>
    <property type="project" value="UniProtKB-SubCell"/>
</dbReference>
<evidence type="ECO:0000259" key="21">
    <source>
        <dbReference type="PROSITE" id="PS50868"/>
    </source>
</evidence>
<keyword evidence="13" id="KW-0805">Transcription regulation</keyword>
<dbReference type="PROSITE" id="PS50812">
    <property type="entry name" value="PWWP"/>
    <property type="match status" value="2"/>
</dbReference>
<dbReference type="PANTHER" id="PTHR22884">
    <property type="entry name" value="SET DOMAIN PROTEINS"/>
    <property type="match status" value="1"/>
</dbReference>
<feature type="region of interest" description="Disordered" evidence="17">
    <location>
        <begin position="1416"/>
        <end position="1457"/>
    </location>
</feature>
<evidence type="ECO:0000256" key="11">
    <source>
        <dbReference type="ARBA" id="ARBA00022833"/>
    </source>
</evidence>
<dbReference type="GO" id="GO:0008270">
    <property type="term" value="F:zinc ion binding"/>
    <property type="evidence" value="ECO:0007669"/>
    <property type="project" value="UniProtKB-KW"/>
</dbReference>
<evidence type="ECO:0000256" key="5">
    <source>
        <dbReference type="ARBA" id="ARBA00022603"/>
    </source>
</evidence>
<keyword evidence="14" id="KW-0804">Transcription</keyword>
<evidence type="ECO:0000259" key="19">
    <source>
        <dbReference type="PROSITE" id="PS50280"/>
    </source>
</evidence>
<evidence type="ECO:0000256" key="8">
    <source>
        <dbReference type="ARBA" id="ARBA00022723"/>
    </source>
</evidence>
<feature type="compositionally biased region" description="Basic and acidic residues" evidence="17">
    <location>
        <begin position="13"/>
        <end position="35"/>
    </location>
</feature>
<feature type="compositionally biased region" description="Basic and acidic residues" evidence="17">
    <location>
        <begin position="659"/>
        <end position="670"/>
    </location>
</feature>
<feature type="domain" description="Post-SET" evidence="21">
    <location>
        <begin position="1250"/>
        <end position="1266"/>
    </location>
</feature>
<dbReference type="GO" id="GO:0016279">
    <property type="term" value="F:protein-lysine N-methyltransferase activity"/>
    <property type="evidence" value="ECO:0007669"/>
    <property type="project" value="UniProtKB-ARBA"/>
</dbReference>
<dbReference type="InterPro" id="IPR019786">
    <property type="entry name" value="Zinc_finger_PHD-type_CS"/>
</dbReference>
<keyword evidence="4" id="KW-0597">Phosphoprotein</keyword>
<evidence type="ECO:0008006" key="25">
    <source>
        <dbReference type="Google" id="ProtNLM"/>
    </source>
</evidence>
<dbReference type="CDD" id="cd19173">
    <property type="entry name" value="SET_NSD"/>
    <property type="match status" value="1"/>
</dbReference>
<dbReference type="EMBL" id="CAJPVJ010000467">
    <property type="protein sequence ID" value="CAG2162565.1"/>
    <property type="molecule type" value="Genomic_DNA"/>
</dbReference>
<keyword evidence="10 16" id="KW-0863">Zinc-finger</keyword>
<feature type="domain" description="SET" evidence="19">
    <location>
        <begin position="1121"/>
        <end position="1243"/>
    </location>
</feature>
<name>A0A7R9LDK2_9ACAR</name>
<dbReference type="Pfam" id="PF00856">
    <property type="entry name" value="SET"/>
    <property type="match status" value="1"/>
</dbReference>
<evidence type="ECO:0000313" key="23">
    <source>
        <dbReference type="EMBL" id="CAD7639718.1"/>
    </source>
</evidence>
<dbReference type="Gene3D" id="2.170.270.10">
    <property type="entry name" value="SET domain"/>
    <property type="match status" value="1"/>
</dbReference>
<dbReference type="CDD" id="cd15568">
    <property type="entry name" value="PHD5_NSD"/>
    <property type="match status" value="1"/>
</dbReference>
<keyword evidence="7" id="KW-0949">S-adenosyl-L-methionine</keyword>
<dbReference type="Gene3D" id="3.30.40.10">
    <property type="entry name" value="Zinc/RING finger domain, C3HC4 (zinc finger)"/>
    <property type="match status" value="3"/>
</dbReference>
<dbReference type="CDD" id="cd05838">
    <property type="entry name" value="PWWP_NSD_rpt2"/>
    <property type="match status" value="1"/>
</dbReference>
<keyword evidence="11" id="KW-0862">Zinc</keyword>
<feature type="compositionally biased region" description="Polar residues" evidence="17">
    <location>
        <begin position="546"/>
        <end position="558"/>
    </location>
</feature>
<evidence type="ECO:0000259" key="18">
    <source>
        <dbReference type="PROSITE" id="PS50016"/>
    </source>
</evidence>
<dbReference type="InterPro" id="IPR055198">
    <property type="entry name" value="NSD_PHD"/>
</dbReference>
<dbReference type="InterPro" id="IPR003616">
    <property type="entry name" value="Post-SET_dom"/>
</dbReference>
<feature type="domain" description="PWWP" evidence="20">
    <location>
        <begin position="937"/>
        <end position="999"/>
    </location>
</feature>
<feature type="compositionally biased region" description="Polar residues" evidence="17">
    <location>
        <begin position="1431"/>
        <end position="1445"/>
    </location>
</feature>